<dbReference type="EMBL" id="KZ305020">
    <property type="protein sequence ID" value="PIA60736.1"/>
    <property type="molecule type" value="Genomic_DNA"/>
</dbReference>
<evidence type="ECO:0000313" key="2">
    <source>
        <dbReference type="EMBL" id="PIA60736.1"/>
    </source>
</evidence>
<feature type="transmembrane region" description="Helical" evidence="1">
    <location>
        <begin position="93"/>
        <end position="113"/>
    </location>
</feature>
<reference evidence="2 3" key="1">
    <citation type="submission" date="2017-09" db="EMBL/GenBank/DDBJ databases">
        <title>WGS assembly of Aquilegia coerulea Goldsmith.</title>
        <authorList>
            <person name="Hodges S."/>
            <person name="Kramer E."/>
            <person name="Nordborg M."/>
            <person name="Tomkins J."/>
            <person name="Borevitz J."/>
            <person name="Derieg N."/>
            <person name="Yan J."/>
            <person name="Mihaltcheva S."/>
            <person name="Hayes R.D."/>
            <person name="Rokhsar D."/>
        </authorList>
    </citation>
    <scope>NUCLEOTIDE SEQUENCE [LARGE SCALE GENOMIC DNA]</scope>
    <source>
        <strain evidence="3">cv. Goldsmith</strain>
    </source>
</reference>
<name>A0A2G5EYF1_AQUCA</name>
<sequence length="121" mass="13851">MRFAISIWVDDGAVHYMYISQVETYNTNNRNQCKAIKELHDRCSSISPKAFHVVMKVKCLISLRLNDLCCGCKSIHRCGSTLAFLCLKFQRKLINHCFCFFSSLFMCTLVGHISGTSAKRF</sequence>
<dbReference type="AlphaFoldDB" id="A0A2G5EYF1"/>
<proteinExistence type="predicted"/>
<keyword evidence="1" id="KW-0812">Transmembrane</keyword>
<gene>
    <name evidence="2" type="ORF">AQUCO_00300328v1</name>
</gene>
<keyword evidence="1" id="KW-1133">Transmembrane helix</keyword>
<accession>A0A2G5EYF1</accession>
<keyword evidence="3" id="KW-1185">Reference proteome</keyword>
<evidence type="ECO:0000313" key="3">
    <source>
        <dbReference type="Proteomes" id="UP000230069"/>
    </source>
</evidence>
<organism evidence="2 3">
    <name type="scientific">Aquilegia coerulea</name>
    <name type="common">Rocky mountain columbine</name>
    <dbReference type="NCBI Taxonomy" id="218851"/>
    <lineage>
        <taxon>Eukaryota</taxon>
        <taxon>Viridiplantae</taxon>
        <taxon>Streptophyta</taxon>
        <taxon>Embryophyta</taxon>
        <taxon>Tracheophyta</taxon>
        <taxon>Spermatophyta</taxon>
        <taxon>Magnoliopsida</taxon>
        <taxon>Ranunculales</taxon>
        <taxon>Ranunculaceae</taxon>
        <taxon>Thalictroideae</taxon>
        <taxon>Aquilegia</taxon>
    </lineage>
</organism>
<protein>
    <submittedName>
        <fullName evidence="2">Uncharacterized protein</fullName>
    </submittedName>
</protein>
<keyword evidence="1" id="KW-0472">Membrane</keyword>
<evidence type="ECO:0000256" key="1">
    <source>
        <dbReference type="SAM" id="Phobius"/>
    </source>
</evidence>
<dbReference type="InParanoid" id="A0A2G5EYF1"/>
<dbReference type="Proteomes" id="UP000230069">
    <property type="component" value="Unassembled WGS sequence"/>
</dbReference>